<organismHost>
    <name type="scientific">Glossina</name>
    <name type="common">tsetse flies</name>
    <dbReference type="NCBI Taxonomy" id="7393"/>
</organismHost>
<name>A0A120HYA7_GHVS</name>
<sequence length="360" mass="40196">MIFIGNFTLEYIESGINASTDFDGFGQLPPISTATNSQIDCSNGYYLGPNEMSIIEAKCNIKCQDADDLYQYKYIDEDSKIIINKKRLKSGSWCIPKPLAKCNLNTSYAIRGPSTYQCISAFPELLGGTTGNEIIGCAPHHSFVDLKDNIIYTKYIPNNLIMNDLEEQLEGGDKRYKCFYDDKRYTPLDKLGIGSRFDLEINACSSFEPHGNNYYDPVNKCCKCDYNQVVGDGYIKPSIIEKVNVSPLCSKCTSGYRVIDEDNPQDGSRHGVSVGIDCVDPANAPYFQTIMPGVLPCGTVTLLKIRQDNQNLPDDQQITSGCQRSLVMASNTYSPELLQRVLDGDYGSKKKRQKEKQLKI</sequence>
<gene>
    <name evidence="1" type="ORF">GpSGHVEth054</name>
</gene>
<dbReference type="EMBL" id="KU050077">
    <property type="protein sequence ID" value="AMB48658.1"/>
    <property type="molecule type" value="Genomic_DNA"/>
</dbReference>
<dbReference type="InterPro" id="IPR006725">
    <property type="entry name" value="PIF2"/>
</dbReference>
<protein>
    <submittedName>
        <fullName evidence="1">Per-os infectivity factor 2-like protein</fullName>
    </submittedName>
</protein>
<dbReference type="Pfam" id="PF04631">
    <property type="entry name" value="PIF2"/>
    <property type="match status" value="1"/>
</dbReference>
<proteinExistence type="predicted"/>
<accession>A0A120HYA7</accession>
<reference evidence="1 2" key="1">
    <citation type="journal article" date="2016" name="J. Gen. Virol.">
        <title>Comprehensive annotation of Glossina pallidipes salivary gland hypertrophy virus from Ethiopian tsetse flies: a proteogenomics approach.</title>
        <authorList>
            <person name="Abd-Alla A.M."/>
            <person name="Kariithi H.M."/>
            <person name="Cousserans F."/>
            <person name="Parker N.J."/>
            <person name="Ince I.A."/>
            <person name="Scully E.D."/>
            <person name="Boeren S."/>
            <person name="Geib S.M."/>
            <person name="Mekonnen S."/>
            <person name="Vlak J.M."/>
            <person name="Parker A.G."/>
            <person name="Vreysen M.J."/>
            <person name="Bergoin M."/>
        </authorList>
    </citation>
    <scope>NUCLEOTIDE SEQUENCE [LARGE SCALE GENOMIC DNA]</scope>
    <source>
        <strain evidence="1 2">Ethiopian</strain>
    </source>
</reference>
<dbReference type="Proteomes" id="UP000282469">
    <property type="component" value="Segment"/>
</dbReference>
<evidence type="ECO:0000313" key="2">
    <source>
        <dbReference type="Proteomes" id="UP000282469"/>
    </source>
</evidence>
<evidence type="ECO:0000313" key="1">
    <source>
        <dbReference type="EMBL" id="AMB48658.1"/>
    </source>
</evidence>
<organism evidence="1 2">
    <name type="scientific">Glossina hytrovirus (isolate Glossina pallidipes/Ethiopia/Seibersdorf/-)</name>
    <name type="common">GHV</name>
    <dbReference type="NCBI Taxonomy" id="379529"/>
    <lineage>
        <taxon>Viruses</taxon>
        <taxon>Viruses incertae sedis</taxon>
        <taxon>Naldaviricetes</taxon>
        <taxon>Lefavirales</taxon>
        <taxon>Hytrosaviridae</taxon>
        <taxon>Glossinavirus</taxon>
        <taxon>Glossinavirus glopallidipedis</taxon>
    </lineage>
</organism>